<keyword evidence="3" id="KW-1185">Reference proteome</keyword>
<proteinExistence type="predicted"/>
<comment type="caution">
    <text evidence="2">The sequence shown here is derived from an EMBL/GenBank/DDBJ whole genome shotgun (WGS) entry which is preliminary data.</text>
</comment>
<accession>A0ABU3NK88</accession>
<dbReference type="RefSeq" id="WP_315623912.1">
    <property type="nucleotide sequence ID" value="NZ_JAUHMF010000001.1"/>
</dbReference>
<dbReference type="PANTHER" id="PTHR34404:SF2">
    <property type="entry name" value="CONSERVED SERINE RICH PROTEIN"/>
    <property type="match status" value="1"/>
</dbReference>
<gene>
    <name evidence="2" type="ORF">QYE77_03200</name>
</gene>
<dbReference type="PANTHER" id="PTHR34404">
    <property type="entry name" value="REGULATORY PROTEIN, FMDB FAMILY"/>
    <property type="match status" value="1"/>
</dbReference>
<evidence type="ECO:0000313" key="3">
    <source>
        <dbReference type="Proteomes" id="UP001254165"/>
    </source>
</evidence>
<organism evidence="2 3">
    <name type="scientific">Thermanaerothrix solaris</name>
    <dbReference type="NCBI Taxonomy" id="3058434"/>
    <lineage>
        <taxon>Bacteria</taxon>
        <taxon>Bacillati</taxon>
        <taxon>Chloroflexota</taxon>
        <taxon>Anaerolineae</taxon>
        <taxon>Anaerolineales</taxon>
        <taxon>Anaerolineaceae</taxon>
        <taxon>Thermanaerothrix</taxon>
    </lineage>
</organism>
<dbReference type="EMBL" id="JAUHMF010000001">
    <property type="protein sequence ID" value="MDT8897259.1"/>
    <property type="molecule type" value="Genomic_DNA"/>
</dbReference>
<evidence type="ECO:0000259" key="1">
    <source>
        <dbReference type="SMART" id="SM00834"/>
    </source>
</evidence>
<evidence type="ECO:0000313" key="2">
    <source>
        <dbReference type="EMBL" id="MDT8897259.1"/>
    </source>
</evidence>
<dbReference type="NCBIfam" id="TIGR02605">
    <property type="entry name" value="CxxC_CxxC_SSSS"/>
    <property type="match status" value="1"/>
</dbReference>
<dbReference type="SMART" id="SM00834">
    <property type="entry name" value="CxxC_CXXC_SSSS"/>
    <property type="match status" value="1"/>
</dbReference>
<dbReference type="InterPro" id="IPR013429">
    <property type="entry name" value="Regulatory_FmdB_Zinc_ribbon"/>
</dbReference>
<dbReference type="Proteomes" id="UP001254165">
    <property type="component" value="Unassembled WGS sequence"/>
</dbReference>
<sequence>MPVYQYVCEECGQPFEYFAHFSQNGRIPQCPQGHLRVRKVYQAPAVIFKGSGWYSTDHRPKPSAEEK</sequence>
<protein>
    <submittedName>
        <fullName evidence="2">Zinc ribbon domain-containing protein</fullName>
    </submittedName>
</protein>
<reference evidence="2 3" key="1">
    <citation type="submission" date="2023-07" db="EMBL/GenBank/DDBJ databases">
        <title>Novel species of Thermanaerothrix with wide hydrolytic capabilities.</title>
        <authorList>
            <person name="Zayulina K.S."/>
            <person name="Podosokorskaya O.A."/>
            <person name="Elcheninov A.G."/>
        </authorList>
    </citation>
    <scope>NUCLEOTIDE SEQUENCE [LARGE SCALE GENOMIC DNA]</scope>
    <source>
        <strain evidence="2 3">4228-RoL</strain>
    </source>
</reference>
<dbReference type="Pfam" id="PF09723">
    <property type="entry name" value="Zn_ribbon_8"/>
    <property type="match status" value="1"/>
</dbReference>
<name>A0ABU3NK88_9CHLR</name>
<feature type="domain" description="Putative regulatory protein FmdB zinc ribbon" evidence="1">
    <location>
        <begin position="1"/>
        <end position="42"/>
    </location>
</feature>